<gene>
    <name evidence="2" type="ORF">F5544_18345</name>
</gene>
<sequence>MPLSRYLSTIAVCALAIAGLSAAPGSATAQQEREVFSEDGTISRVVTPVHDEVPAPQSAVRADVVPIQVTGPSDQRFDLVFVGDGYTSDELDKYKQDVLNRWNEMIQVEPFKSEQNSFDVWAVNVVSQESGVSNDPQGTHRSTALEMTFWCDGIERLLCVNETKALQFAGLAPAADQVIALANTTKYGGAGGRVATSSGQNVKAGQIVLHELGHSIGGLADEYDYPDDTYTGPEPREPNASTYTAAQMQQNQTKWYRYLGKQSPDGGVVDTYEGAVYHKYGVYRPTENSLMRTLGHPYNLIGLDAMKAAIERKNPTSQP</sequence>
<dbReference type="Proteomes" id="UP000503540">
    <property type="component" value="Chromosome"/>
</dbReference>
<dbReference type="RefSeq" id="WP_167474336.1">
    <property type="nucleotide sequence ID" value="NZ_CP046172.1"/>
</dbReference>
<dbReference type="AlphaFoldDB" id="A0A6G9YEW9"/>
<evidence type="ECO:0000256" key="1">
    <source>
        <dbReference type="SAM" id="SignalP"/>
    </source>
</evidence>
<accession>A0A6G9YEW9</accession>
<name>A0A6G9YEW9_9NOCA</name>
<evidence type="ECO:0000313" key="2">
    <source>
        <dbReference type="EMBL" id="QIS11543.1"/>
    </source>
</evidence>
<protein>
    <recommendedName>
        <fullName evidence="4">Peptidase M64</fullName>
    </recommendedName>
</protein>
<dbReference type="EMBL" id="CP046172">
    <property type="protein sequence ID" value="QIS11543.1"/>
    <property type="molecule type" value="Genomic_DNA"/>
</dbReference>
<dbReference type="Gene3D" id="3.40.390.10">
    <property type="entry name" value="Collagenase (Catalytic Domain)"/>
    <property type="match status" value="1"/>
</dbReference>
<feature type="chain" id="PRO_5026028818" description="Peptidase M64" evidence="1">
    <location>
        <begin position="30"/>
        <end position="319"/>
    </location>
</feature>
<keyword evidence="3" id="KW-1185">Reference proteome</keyword>
<dbReference type="InterPro" id="IPR024079">
    <property type="entry name" value="MetalloPept_cat_dom_sf"/>
</dbReference>
<dbReference type="KEGG" id="nah:F5544_18345"/>
<evidence type="ECO:0008006" key="4">
    <source>
        <dbReference type="Google" id="ProtNLM"/>
    </source>
</evidence>
<dbReference type="GO" id="GO:0008237">
    <property type="term" value="F:metallopeptidase activity"/>
    <property type="evidence" value="ECO:0007669"/>
    <property type="project" value="InterPro"/>
</dbReference>
<feature type="signal peptide" evidence="1">
    <location>
        <begin position="1"/>
        <end position="29"/>
    </location>
</feature>
<proteinExistence type="predicted"/>
<organism evidence="2 3">
    <name type="scientific">Nocardia arthritidis</name>
    <dbReference type="NCBI Taxonomy" id="228602"/>
    <lineage>
        <taxon>Bacteria</taxon>
        <taxon>Bacillati</taxon>
        <taxon>Actinomycetota</taxon>
        <taxon>Actinomycetes</taxon>
        <taxon>Mycobacteriales</taxon>
        <taxon>Nocardiaceae</taxon>
        <taxon>Nocardia</taxon>
    </lineage>
</organism>
<dbReference type="InterPro" id="IPR019026">
    <property type="entry name" value="Peptidase_M64_IgA"/>
</dbReference>
<keyword evidence="1" id="KW-0732">Signal</keyword>
<reference evidence="2 3" key="1">
    <citation type="journal article" date="2019" name="ACS Chem. Biol.">
        <title>Identification and Mobilization of a Cryptic Antibiotic Biosynthesis Gene Locus from a Human-Pathogenic Nocardia Isolate.</title>
        <authorList>
            <person name="Herisse M."/>
            <person name="Ishida K."/>
            <person name="Porter J.L."/>
            <person name="Howden B."/>
            <person name="Hertweck C."/>
            <person name="Stinear T.P."/>
            <person name="Pidot S.J."/>
        </authorList>
    </citation>
    <scope>NUCLEOTIDE SEQUENCE [LARGE SCALE GENOMIC DNA]</scope>
    <source>
        <strain evidence="2 3">AUSMDU00012717</strain>
    </source>
</reference>
<dbReference type="Pfam" id="PF09471">
    <property type="entry name" value="Peptidase_M64"/>
    <property type="match status" value="1"/>
</dbReference>
<evidence type="ECO:0000313" key="3">
    <source>
        <dbReference type="Proteomes" id="UP000503540"/>
    </source>
</evidence>